<protein>
    <submittedName>
        <fullName evidence="1">Uncharacterized protein</fullName>
    </submittedName>
</protein>
<reference evidence="1" key="1">
    <citation type="submission" date="2021-02" db="EMBL/GenBank/DDBJ databases">
        <authorList>
            <person name="Nowell W R."/>
        </authorList>
    </citation>
    <scope>NUCLEOTIDE SEQUENCE</scope>
</reference>
<name>A0A814LR87_9BILA</name>
<evidence type="ECO:0000313" key="1">
    <source>
        <dbReference type="EMBL" id="CAF1069760.1"/>
    </source>
</evidence>
<dbReference type="EMBL" id="CAJOBC010004682">
    <property type="protein sequence ID" value="CAF3837010.1"/>
    <property type="molecule type" value="Genomic_DNA"/>
</dbReference>
<gene>
    <name evidence="1" type="ORF">GPM918_LOCUS17212</name>
    <name evidence="2" type="ORF">SRO942_LOCUS17211</name>
</gene>
<dbReference type="Proteomes" id="UP000663829">
    <property type="component" value="Unassembled WGS sequence"/>
</dbReference>
<evidence type="ECO:0000313" key="2">
    <source>
        <dbReference type="EMBL" id="CAF3837010.1"/>
    </source>
</evidence>
<keyword evidence="3" id="KW-1185">Reference proteome</keyword>
<dbReference type="PROSITE" id="PS51257">
    <property type="entry name" value="PROKAR_LIPOPROTEIN"/>
    <property type="match status" value="1"/>
</dbReference>
<proteinExistence type="predicted"/>
<dbReference type="OrthoDB" id="10255449at2759"/>
<organism evidence="1 3">
    <name type="scientific">Didymodactylos carnosus</name>
    <dbReference type="NCBI Taxonomy" id="1234261"/>
    <lineage>
        <taxon>Eukaryota</taxon>
        <taxon>Metazoa</taxon>
        <taxon>Spiralia</taxon>
        <taxon>Gnathifera</taxon>
        <taxon>Rotifera</taxon>
        <taxon>Eurotatoria</taxon>
        <taxon>Bdelloidea</taxon>
        <taxon>Philodinida</taxon>
        <taxon>Philodinidae</taxon>
        <taxon>Didymodactylos</taxon>
    </lineage>
</organism>
<sequence length="574" mass="65206">MSNCKTMNLSDEELLFFGSDQCYFSYHPGVAQSCQIHSLNEVSPSDLDYARDELVSHAAASTSLYALCDDAEDKSDWQLLAIPNMPVTFIQIQRNIPFEQRNYDTTYLPVVLRKPLIKISQTSTLTGVISGVRSALIKSTTNTNNNPVWYRLKGCGNKTDGFLIQTLSADNTKKSTIRGCAFLHTTYRELYMTNYIGQLLLKYSIQCANSSIGWFEYEQDPTDKTPFINSPVQTEISILPTLQDSNLRLWSAIRRTCILMKTLGNKRLSDNVLNGLEHLFRYIIIPKTDQHPVVMANFDLLSLFPAQRLTQSEHDNTQQVPLPTWFTTLDTSLVPLADSLTNSQWLHHSSRISCELPENIDQRWSALWQTNVNIVNNSTTSLSKLLSLLYSRFGIECGYILGIMHLNRISWGTYSDALGIHCNAHTNNVVIKPETMMTDSAQFLLAPLDFDMSYTEASYWPQSLPQKEQQQQSFDEQLNLELSGFRMSLAGDFQSNSGVTKTVDMSDNQWESVRWLLRDTILSQFDVAYKTVKEQLHTNLSVQKTCLPPLSDNQFHVMYALIRLALILTLNETS</sequence>
<comment type="caution">
    <text evidence="1">The sequence shown here is derived from an EMBL/GenBank/DDBJ whole genome shotgun (WGS) entry which is preliminary data.</text>
</comment>
<dbReference type="AlphaFoldDB" id="A0A814LR87"/>
<accession>A0A814LR87</accession>
<dbReference type="EMBL" id="CAJNOQ010004682">
    <property type="protein sequence ID" value="CAF1069760.1"/>
    <property type="molecule type" value="Genomic_DNA"/>
</dbReference>
<dbReference type="Proteomes" id="UP000681722">
    <property type="component" value="Unassembled WGS sequence"/>
</dbReference>
<evidence type="ECO:0000313" key="3">
    <source>
        <dbReference type="Proteomes" id="UP000663829"/>
    </source>
</evidence>